<feature type="region of interest" description="Disordered" evidence="1">
    <location>
        <begin position="1"/>
        <end position="20"/>
    </location>
</feature>
<proteinExistence type="predicted"/>
<comment type="caution">
    <text evidence="2">The sequence shown here is derived from an EMBL/GenBank/DDBJ whole genome shotgun (WGS) entry which is preliminary data.</text>
</comment>
<reference evidence="2 3" key="1">
    <citation type="submission" date="2022-10" db="EMBL/GenBank/DDBJ databases">
        <title>Chitinophaga nivalis PC15 sp. nov., isolated from Pyeongchang county, South Korea.</title>
        <authorList>
            <person name="Trinh H.N."/>
        </authorList>
    </citation>
    <scope>NUCLEOTIDE SEQUENCE [LARGE SCALE GENOMIC DNA]</scope>
    <source>
        <strain evidence="2 3">PC14</strain>
    </source>
</reference>
<evidence type="ECO:0000256" key="1">
    <source>
        <dbReference type="SAM" id="MobiDB-lite"/>
    </source>
</evidence>
<keyword evidence="3" id="KW-1185">Reference proteome</keyword>
<dbReference type="EMBL" id="JAPDNS010000001">
    <property type="protein sequence ID" value="MCW3484427.1"/>
    <property type="molecule type" value="Genomic_DNA"/>
</dbReference>
<accession>A0ABT3IKF5</accession>
<evidence type="ECO:0000313" key="2">
    <source>
        <dbReference type="EMBL" id="MCW3484427.1"/>
    </source>
</evidence>
<evidence type="ECO:0008006" key="4">
    <source>
        <dbReference type="Google" id="ProtNLM"/>
    </source>
</evidence>
<dbReference type="Proteomes" id="UP001207742">
    <property type="component" value="Unassembled WGS sequence"/>
</dbReference>
<evidence type="ECO:0000313" key="3">
    <source>
        <dbReference type="Proteomes" id="UP001207742"/>
    </source>
</evidence>
<dbReference type="RefSeq" id="WP_264730034.1">
    <property type="nucleotide sequence ID" value="NZ_JAPDNR010000001.1"/>
</dbReference>
<organism evidence="2 3">
    <name type="scientific">Chitinophaga nivalis</name>
    <dbReference type="NCBI Taxonomy" id="2991709"/>
    <lineage>
        <taxon>Bacteria</taxon>
        <taxon>Pseudomonadati</taxon>
        <taxon>Bacteroidota</taxon>
        <taxon>Chitinophagia</taxon>
        <taxon>Chitinophagales</taxon>
        <taxon>Chitinophagaceae</taxon>
        <taxon>Chitinophaga</taxon>
    </lineage>
</organism>
<name>A0ABT3IKF5_9BACT</name>
<protein>
    <recommendedName>
        <fullName evidence="4">Bacteriocin</fullName>
    </recommendedName>
</protein>
<gene>
    <name evidence="2" type="ORF">OL497_11020</name>
</gene>
<sequence>MKNLGKRLSRNEIKSVNGGGGYSPCIFQKPCVFDFDCFFTCYCSTLWRRCEAK</sequence>